<evidence type="ECO:0000256" key="1">
    <source>
        <dbReference type="SAM" id="Phobius"/>
    </source>
</evidence>
<protein>
    <submittedName>
        <fullName evidence="2">Uncharacterized protein</fullName>
    </submittedName>
</protein>
<reference evidence="2" key="1">
    <citation type="journal article" date="2015" name="Nature">
        <title>Complex archaea that bridge the gap between prokaryotes and eukaryotes.</title>
        <authorList>
            <person name="Spang A."/>
            <person name="Saw J.H."/>
            <person name="Jorgensen S.L."/>
            <person name="Zaremba-Niedzwiedzka K."/>
            <person name="Martijn J."/>
            <person name="Lind A.E."/>
            <person name="van Eijk R."/>
            <person name="Schleper C."/>
            <person name="Guy L."/>
            <person name="Ettema T.J."/>
        </authorList>
    </citation>
    <scope>NUCLEOTIDE SEQUENCE</scope>
</reference>
<accession>A0A0F9RS90</accession>
<feature type="transmembrane region" description="Helical" evidence="1">
    <location>
        <begin position="31"/>
        <end position="52"/>
    </location>
</feature>
<keyword evidence="1" id="KW-0812">Transmembrane</keyword>
<dbReference type="AlphaFoldDB" id="A0A0F9RS90"/>
<evidence type="ECO:0000313" key="2">
    <source>
        <dbReference type="EMBL" id="KKN20198.1"/>
    </source>
</evidence>
<proteinExistence type="predicted"/>
<gene>
    <name evidence="2" type="ORF">LCGC14_0938240</name>
</gene>
<keyword evidence="1" id="KW-1133">Transmembrane helix</keyword>
<dbReference type="EMBL" id="LAZR01003265">
    <property type="protein sequence ID" value="KKN20198.1"/>
    <property type="molecule type" value="Genomic_DNA"/>
</dbReference>
<keyword evidence="1" id="KW-0472">Membrane</keyword>
<sequence length="69" mass="7850">MIELLKQRVITTFGIVSLIIGYNLMNLILEGTYLIAIGSVFFTFLGVLLFIYREERLNKLLKIGGKRNG</sequence>
<name>A0A0F9RS90_9ZZZZ</name>
<organism evidence="2">
    <name type="scientific">marine sediment metagenome</name>
    <dbReference type="NCBI Taxonomy" id="412755"/>
    <lineage>
        <taxon>unclassified sequences</taxon>
        <taxon>metagenomes</taxon>
        <taxon>ecological metagenomes</taxon>
    </lineage>
</organism>
<comment type="caution">
    <text evidence="2">The sequence shown here is derived from an EMBL/GenBank/DDBJ whole genome shotgun (WGS) entry which is preliminary data.</text>
</comment>
<feature type="transmembrane region" description="Helical" evidence="1">
    <location>
        <begin position="9"/>
        <end position="25"/>
    </location>
</feature>